<dbReference type="PANTHER" id="PTHR31189">
    <property type="entry name" value="OS03G0336100 PROTEIN-RELATED"/>
    <property type="match status" value="1"/>
</dbReference>
<dbReference type="InterPro" id="IPR006045">
    <property type="entry name" value="Cupin_1"/>
</dbReference>
<dbReference type="Pfam" id="PF00190">
    <property type="entry name" value="Cupin_1"/>
    <property type="match status" value="2"/>
</dbReference>
<dbReference type="EMBL" id="JAYWIO010000008">
    <property type="protein sequence ID" value="KAK7247312.1"/>
    <property type="molecule type" value="Genomic_DNA"/>
</dbReference>
<evidence type="ECO:0000256" key="4">
    <source>
        <dbReference type="ARBA" id="ARBA00023157"/>
    </source>
</evidence>
<feature type="domain" description="Cupin type-1" evidence="5">
    <location>
        <begin position="190"/>
        <end position="339"/>
    </location>
</feature>
<reference evidence="6 7" key="1">
    <citation type="submission" date="2024-01" db="EMBL/GenBank/DDBJ databases">
        <title>The genomes of 5 underutilized Papilionoideae crops provide insights into root nodulation and disease resistanc.</title>
        <authorList>
            <person name="Yuan L."/>
        </authorList>
    </citation>
    <scope>NUCLEOTIDE SEQUENCE [LARGE SCALE GENOMIC DNA]</scope>
    <source>
        <strain evidence="6">ZHUSHIDOU_FW_LH</strain>
        <tissue evidence="6">Leaf</tissue>
    </source>
</reference>
<dbReference type="InterPro" id="IPR006044">
    <property type="entry name" value="11S_seedstore_pln"/>
</dbReference>
<keyword evidence="7" id="KW-1185">Reference proteome</keyword>
<name>A0AAN9ECH0_CROPI</name>
<dbReference type="PANTHER" id="PTHR31189:SF45">
    <property type="entry name" value="OS09G0552500 PROTEIN"/>
    <property type="match status" value="1"/>
</dbReference>
<keyword evidence="2" id="KW-0758">Storage protein</keyword>
<dbReference type="PRINTS" id="PR00439">
    <property type="entry name" value="11SGLOBULIN"/>
</dbReference>
<dbReference type="SUPFAM" id="SSF51182">
    <property type="entry name" value="RmlC-like cupins"/>
    <property type="match status" value="1"/>
</dbReference>
<comment type="similarity">
    <text evidence="1">Belongs to the 11S seed storage protein (globulins) family.</text>
</comment>
<keyword evidence="4" id="KW-1015">Disulfide bond</keyword>
<organism evidence="6 7">
    <name type="scientific">Crotalaria pallida</name>
    <name type="common">Smooth rattlebox</name>
    <name type="synonym">Crotalaria striata</name>
    <dbReference type="NCBI Taxonomy" id="3830"/>
    <lineage>
        <taxon>Eukaryota</taxon>
        <taxon>Viridiplantae</taxon>
        <taxon>Streptophyta</taxon>
        <taxon>Embryophyta</taxon>
        <taxon>Tracheophyta</taxon>
        <taxon>Spermatophyta</taxon>
        <taxon>Magnoliopsida</taxon>
        <taxon>eudicotyledons</taxon>
        <taxon>Gunneridae</taxon>
        <taxon>Pentapetalae</taxon>
        <taxon>rosids</taxon>
        <taxon>fabids</taxon>
        <taxon>Fabales</taxon>
        <taxon>Fabaceae</taxon>
        <taxon>Papilionoideae</taxon>
        <taxon>50 kb inversion clade</taxon>
        <taxon>genistoids sensu lato</taxon>
        <taxon>core genistoids</taxon>
        <taxon>Crotalarieae</taxon>
        <taxon>Crotalaria</taxon>
    </lineage>
</organism>
<dbReference type="InterPro" id="IPR014710">
    <property type="entry name" value="RmlC-like_jellyroll"/>
</dbReference>
<gene>
    <name evidence="6" type="ORF">RIF29_42193</name>
</gene>
<dbReference type="AlphaFoldDB" id="A0AAN9ECH0"/>
<comment type="caution">
    <text evidence="6">The sequence shown here is derived from an EMBL/GenBank/DDBJ whole genome shotgun (WGS) entry which is preliminary data.</text>
</comment>
<feature type="domain" description="Cupin type-1" evidence="5">
    <location>
        <begin position="3"/>
        <end position="159"/>
    </location>
</feature>
<accession>A0AAN9ECH0</accession>
<proteinExistence type="inferred from homology"/>
<evidence type="ECO:0000256" key="3">
    <source>
        <dbReference type="ARBA" id="ARBA00023129"/>
    </source>
</evidence>
<dbReference type="Gene3D" id="2.60.120.10">
    <property type="entry name" value="Jelly Rolls"/>
    <property type="match status" value="2"/>
</dbReference>
<dbReference type="InterPro" id="IPR050253">
    <property type="entry name" value="Seed_Storage-Functional"/>
</dbReference>
<evidence type="ECO:0000313" key="6">
    <source>
        <dbReference type="EMBL" id="KAK7247312.1"/>
    </source>
</evidence>
<evidence type="ECO:0000313" key="7">
    <source>
        <dbReference type="Proteomes" id="UP001372338"/>
    </source>
</evidence>
<sequence>MAFDLTPKTAETLFEGEGGGYYTWTSSQVPVLAKTNVGAGRLVLHPQGFALPHYSDSSKVGYVIQGTGGVAGLILPTTGKEVVVKLEQGDVIPVPIGGVSWWFNNGDSDLVIIFLGETSKALIPGQFSYFFITGAIGVVGSFSNELTSKVYNLTNDEVTKLTKSQSGLLIIKLEKDKPIIPKPKASGLVFNIDAAHPDNVVKNGGLVTTLSEKGFPFIGEVGLSLIRVKLEPGAIKAPSYPTSPVVRLIYIIRGSGKIEIVGLNGKLALDTQVEAAQLIVVPQFFVVAQIAGEEGLESYTIVTTTKPLFEEFAGKASIWSAISPTVLQAALNVDSEFQKLFVSKNKDTTNIIPSTI</sequence>
<dbReference type="SMART" id="SM00835">
    <property type="entry name" value="Cupin_1"/>
    <property type="match status" value="2"/>
</dbReference>
<dbReference type="CDD" id="cd02242">
    <property type="entry name" value="cupin_11S_legumin_N"/>
    <property type="match status" value="1"/>
</dbReference>
<protein>
    <recommendedName>
        <fullName evidence="5">Cupin type-1 domain-containing protein</fullName>
    </recommendedName>
</protein>
<dbReference type="CDD" id="cd02243">
    <property type="entry name" value="cupin_11S_legumin_C"/>
    <property type="match status" value="1"/>
</dbReference>
<evidence type="ECO:0000256" key="2">
    <source>
        <dbReference type="ARBA" id="ARBA00022761"/>
    </source>
</evidence>
<dbReference type="GO" id="GO:0045735">
    <property type="term" value="F:nutrient reservoir activity"/>
    <property type="evidence" value="ECO:0007669"/>
    <property type="project" value="UniProtKB-KW"/>
</dbReference>
<keyword evidence="3" id="KW-0708">Seed storage protein</keyword>
<dbReference type="InterPro" id="IPR011051">
    <property type="entry name" value="RmlC_Cupin_sf"/>
</dbReference>
<evidence type="ECO:0000259" key="5">
    <source>
        <dbReference type="SMART" id="SM00835"/>
    </source>
</evidence>
<dbReference type="Proteomes" id="UP001372338">
    <property type="component" value="Unassembled WGS sequence"/>
</dbReference>
<evidence type="ECO:0000256" key="1">
    <source>
        <dbReference type="ARBA" id="ARBA00007178"/>
    </source>
</evidence>